<dbReference type="AlphaFoldDB" id="A0A4V4J6Z5"/>
<name>A0A4V4J6Z5_AURPU</name>
<feature type="compositionally biased region" description="Basic and acidic residues" evidence="1">
    <location>
        <begin position="587"/>
        <end position="596"/>
    </location>
</feature>
<sequence length="850" mass="96349">MAGIVMDSHHGVLAKLSCVAFQQMQELSSFAKGHPFELQTPLNDALIRFQMWARNINAFQNNELSLGHRVRDAPKLRKSFETRLNDLQEDLSDRKLAKTLTWSESHASLVNDTLSTVSHEDIATFISSESQAMKEPASFVWEETEETLTSAQDSCLDLFQLLKAINEDVSSLFKLSALTKQATRRDPYMTALARVDDTQVTDEELDIELVGDRFPRLKQPGLRWLRLRLARANHVRRIYLKYRGDHYGLITTSSEKGHQEGVADNADTASTVAPEKFGLLESHVVTDDNRSQASFVSYATETSSHQGLTVEDLEDIRCGKDVFICPYCRNEQTLETQAAWRRHVLSDLRAYTCTAQLCELKMFETSSAWLKHQLTEHLAVWRCPFCQKHEALASAHVFQAHMRRNHSTSFYEEQLPQLTATSRHDIDSIAAEECLFCDWSMKMRNLDNVTSGPGKIRVEPDRYRRHVCSHLEQAALSTIAAAKTEEELDSDGPENTTEEDPVVMIPCVEDSIEFEEGAETLDGWNRKEYDPGSSPANRMVIHQEAIVQRQKPRKERRYSSDIGIKFRGMFKSPEYYIKRMHGGSARRSRDEYDPRRPGNFLPEVSMPPPMPPPYNAYQSSRSPPPPSPLPILIGSSNRPMPPQGPSTDTLFTTREVDLPPSTVPITRSSSRGRDVHRAVQGLPHLTVPVDSNPVPSHTSRRTTPGLSRISFAPNTRFQDLAYGPSLMSDTDTPKADSSAPSETRSKNTSGHSANDRYNYTDDHVAVRRGKEVYRDEDEISNSSEGRKSYRIVRRMPGEHNNEENDRRIQQELKAAIDYQNQAVDHEEGSVRSGSESGRRRRHHRRSASEE</sequence>
<feature type="domain" description="C2H2-type" evidence="2">
    <location>
        <begin position="323"/>
        <end position="345"/>
    </location>
</feature>
<gene>
    <name evidence="3" type="ORF">D6D10_07671</name>
</gene>
<dbReference type="InterPro" id="IPR058925">
    <property type="entry name" value="zf-C2H2_AcuF"/>
</dbReference>
<dbReference type="EMBL" id="QZAV01000228">
    <property type="protein sequence ID" value="THX34078.1"/>
    <property type="molecule type" value="Genomic_DNA"/>
</dbReference>
<feature type="compositionally biased region" description="Pro residues" evidence="1">
    <location>
        <begin position="605"/>
        <end position="614"/>
    </location>
</feature>
<feature type="compositionally biased region" description="Polar residues" evidence="1">
    <location>
        <begin position="693"/>
        <end position="705"/>
    </location>
</feature>
<reference evidence="3 4" key="1">
    <citation type="submission" date="2018-10" db="EMBL/GenBank/DDBJ databases">
        <title>Fifty Aureobasidium pullulans genomes reveal a recombining polyextremotolerant generalist.</title>
        <authorList>
            <person name="Gostincar C."/>
            <person name="Turk M."/>
            <person name="Zajc J."/>
            <person name="Gunde-Cimerman N."/>
        </authorList>
    </citation>
    <scope>NUCLEOTIDE SEQUENCE [LARGE SCALE GENOMIC DNA]</scope>
    <source>
        <strain evidence="3 4">EXF-9785</strain>
    </source>
</reference>
<dbReference type="Proteomes" id="UP000308953">
    <property type="component" value="Unassembled WGS sequence"/>
</dbReference>
<feature type="compositionally biased region" description="Polar residues" evidence="1">
    <location>
        <begin position="738"/>
        <end position="757"/>
    </location>
</feature>
<feature type="domain" description="C2H2-type" evidence="2">
    <location>
        <begin position="381"/>
        <end position="406"/>
    </location>
</feature>
<dbReference type="PANTHER" id="PTHR35391">
    <property type="entry name" value="C2H2-TYPE DOMAIN-CONTAINING PROTEIN-RELATED"/>
    <property type="match status" value="1"/>
</dbReference>
<feature type="domain" description="C2H2-type" evidence="2">
    <location>
        <begin position="351"/>
        <end position="377"/>
    </location>
</feature>
<feature type="region of interest" description="Disordered" evidence="1">
    <location>
        <begin position="581"/>
        <end position="850"/>
    </location>
</feature>
<evidence type="ECO:0000259" key="2">
    <source>
        <dbReference type="SMART" id="SM00355"/>
    </source>
</evidence>
<evidence type="ECO:0000313" key="3">
    <source>
        <dbReference type="EMBL" id="THX34078.1"/>
    </source>
</evidence>
<dbReference type="Pfam" id="PF26082">
    <property type="entry name" value="zf-C2H2_AcuF"/>
    <property type="match status" value="1"/>
</dbReference>
<organism evidence="3 4">
    <name type="scientific">Aureobasidium pullulans</name>
    <name type="common">Black yeast</name>
    <name type="synonym">Pullularia pullulans</name>
    <dbReference type="NCBI Taxonomy" id="5580"/>
    <lineage>
        <taxon>Eukaryota</taxon>
        <taxon>Fungi</taxon>
        <taxon>Dikarya</taxon>
        <taxon>Ascomycota</taxon>
        <taxon>Pezizomycotina</taxon>
        <taxon>Dothideomycetes</taxon>
        <taxon>Dothideomycetidae</taxon>
        <taxon>Dothideales</taxon>
        <taxon>Saccotheciaceae</taxon>
        <taxon>Aureobasidium</taxon>
    </lineage>
</organism>
<evidence type="ECO:0000313" key="4">
    <source>
        <dbReference type="Proteomes" id="UP000308953"/>
    </source>
</evidence>
<dbReference type="PANTHER" id="PTHR35391:SF7">
    <property type="entry name" value="C2H2-TYPE DOMAIN-CONTAINING PROTEIN"/>
    <property type="match status" value="1"/>
</dbReference>
<feature type="compositionally biased region" description="Basic and acidic residues" evidence="1">
    <location>
        <begin position="758"/>
        <end position="773"/>
    </location>
</feature>
<dbReference type="InterPro" id="IPR013087">
    <property type="entry name" value="Znf_C2H2_type"/>
</dbReference>
<feature type="compositionally biased region" description="Basic residues" evidence="1">
    <location>
        <begin position="838"/>
        <end position="850"/>
    </location>
</feature>
<feature type="compositionally biased region" description="Basic and acidic residues" evidence="1">
    <location>
        <begin position="795"/>
        <end position="810"/>
    </location>
</feature>
<proteinExistence type="predicted"/>
<evidence type="ECO:0000256" key="1">
    <source>
        <dbReference type="SAM" id="MobiDB-lite"/>
    </source>
</evidence>
<comment type="caution">
    <text evidence="3">The sequence shown here is derived from an EMBL/GenBank/DDBJ whole genome shotgun (WGS) entry which is preliminary data.</text>
</comment>
<protein>
    <recommendedName>
        <fullName evidence="2">C2H2-type domain-containing protein</fullName>
    </recommendedName>
</protein>
<dbReference type="SMART" id="SM00355">
    <property type="entry name" value="ZnF_C2H2"/>
    <property type="match status" value="3"/>
</dbReference>
<accession>A0A4V4J6Z5</accession>